<organism evidence="2 3">
    <name type="scientific">Brassica campestris</name>
    <name type="common">Field mustard</name>
    <dbReference type="NCBI Taxonomy" id="3711"/>
    <lineage>
        <taxon>Eukaryota</taxon>
        <taxon>Viridiplantae</taxon>
        <taxon>Streptophyta</taxon>
        <taxon>Embryophyta</taxon>
        <taxon>Tracheophyta</taxon>
        <taxon>Spermatophyta</taxon>
        <taxon>Magnoliopsida</taxon>
        <taxon>eudicotyledons</taxon>
        <taxon>Gunneridae</taxon>
        <taxon>Pentapetalae</taxon>
        <taxon>rosids</taxon>
        <taxon>malvids</taxon>
        <taxon>Brassicales</taxon>
        <taxon>Brassicaceae</taxon>
        <taxon>Brassiceae</taxon>
        <taxon>Brassica</taxon>
    </lineage>
</organism>
<proteinExistence type="predicted"/>
<dbReference type="PANTHER" id="PTHR44259">
    <property type="entry name" value="OS07G0183000 PROTEIN-RELATED"/>
    <property type="match status" value="1"/>
</dbReference>
<gene>
    <name evidence="2" type="ORF">BRARA_C04593</name>
</gene>
<dbReference type="Pfam" id="PF03478">
    <property type="entry name" value="Beta-prop_KIB1-4"/>
    <property type="match status" value="1"/>
</dbReference>
<name>A0A398A7S8_BRACM</name>
<dbReference type="InterPro" id="IPR050942">
    <property type="entry name" value="F-box_BR-signaling"/>
</dbReference>
<evidence type="ECO:0000313" key="2">
    <source>
        <dbReference type="EMBL" id="RID72714.1"/>
    </source>
</evidence>
<accession>A0A398A7S8</accession>
<sequence>MQLIFERLGFADFERARSVCSSWLSDDSNPEKKNYCLLLNPEDKEEKLYKTHHLGDDFADSLCLATCGSWLLMDPNYLVIGDTLVYLKKSYNSWKQISERLSGIRDMVFKDHKQFCLTIDELCVFDFSGGESPLQVSGVSLGGGCVKLQKITRIRLPRIPLPVQEVRRRNNVVVTLRGHVLIVRSKSPFMSETWNFRIFKMDSSDGKIKWEKIFSLGDEAIILDLGITVLAKDLEGVTSNSIYFAAHEINWYDTEIFVFHLDTKKVEQLPQLFSSTVSFYEAHWFLPSFRND</sequence>
<protein>
    <recommendedName>
        <fullName evidence="1">KIB1-4 beta-propeller domain-containing protein</fullName>
    </recommendedName>
</protein>
<evidence type="ECO:0000259" key="1">
    <source>
        <dbReference type="Pfam" id="PF03478"/>
    </source>
</evidence>
<reference evidence="2 3" key="1">
    <citation type="submission" date="2018-06" db="EMBL/GenBank/DDBJ databases">
        <title>WGS assembly of Brassica rapa FPsc.</title>
        <authorList>
            <person name="Bowman J."/>
            <person name="Kohchi T."/>
            <person name="Yamato K."/>
            <person name="Jenkins J."/>
            <person name="Shu S."/>
            <person name="Ishizaki K."/>
            <person name="Yamaoka S."/>
            <person name="Nishihama R."/>
            <person name="Nakamura Y."/>
            <person name="Berger F."/>
            <person name="Adam C."/>
            <person name="Aki S."/>
            <person name="Althoff F."/>
            <person name="Araki T."/>
            <person name="Arteaga-Vazquez M."/>
            <person name="Balasubrmanian S."/>
            <person name="Bauer D."/>
            <person name="Boehm C."/>
            <person name="Briginshaw L."/>
            <person name="Caballero-Perez J."/>
            <person name="Catarino B."/>
            <person name="Chen F."/>
            <person name="Chiyoda S."/>
            <person name="Chovatia M."/>
            <person name="Davies K."/>
            <person name="Delmans M."/>
            <person name="Demura T."/>
            <person name="Dierschke T."/>
            <person name="Dolan L."/>
            <person name="Dorantes-Acosta A."/>
            <person name="Eklund D."/>
            <person name="Florent S."/>
            <person name="Flores-Sandoval E."/>
            <person name="Fujiyama A."/>
            <person name="Fukuzawa H."/>
            <person name="Galik B."/>
            <person name="Grimanelli D."/>
            <person name="Grimwood J."/>
            <person name="Grossniklaus U."/>
            <person name="Hamada T."/>
            <person name="Haseloff J."/>
            <person name="Hetherington A."/>
            <person name="Higo A."/>
            <person name="Hirakawa Y."/>
            <person name="Hundley H."/>
            <person name="Ikeda Y."/>
            <person name="Inoue K."/>
            <person name="Inoue S."/>
            <person name="Ishida S."/>
            <person name="Jia Q."/>
            <person name="Kakita M."/>
            <person name="Kanazawa T."/>
            <person name="Kawai Y."/>
            <person name="Kawashima T."/>
            <person name="Kennedy M."/>
            <person name="Kinose K."/>
            <person name="Kinoshita T."/>
            <person name="Kohara Y."/>
            <person name="Koide E."/>
            <person name="Komatsu K."/>
            <person name="Kopischke S."/>
            <person name="Kubo M."/>
            <person name="Kyozuka J."/>
            <person name="Lagercrantz U."/>
            <person name="Lin S."/>
            <person name="Lindquist E."/>
            <person name="Lipzen A."/>
            <person name="Lu C."/>
            <person name="Luna E."/>
            <person name="Martienssen R."/>
            <person name="Minamino N."/>
            <person name="Mizutani M."/>
            <person name="Mizutani M."/>
            <person name="Mochizuki N."/>
            <person name="Monte I."/>
            <person name="Mosher R."/>
            <person name="Nagasaki H."/>
            <person name="Nakagami H."/>
            <person name="Naramoto S."/>
            <person name="Nishitani K."/>
            <person name="Ohtani M."/>
            <person name="Okamoto T."/>
            <person name="Okumura M."/>
            <person name="Phillips J."/>
            <person name="Pollak B."/>
            <person name="Reinders A."/>
            <person name="Roevekamp M."/>
            <person name="Sano R."/>
            <person name="Sawa S."/>
            <person name="Schmid M."/>
            <person name="Shirakawa M."/>
            <person name="Solano R."/>
            <person name="Spunde A."/>
            <person name="Suetsugu N."/>
            <person name="Sugano S."/>
            <person name="Sugiyama A."/>
            <person name="Sun R."/>
            <person name="Suzuki Y."/>
            <person name="Takenaka M."/>
            <person name="Takezawa D."/>
            <person name="Tomogane H."/>
            <person name="Tsuzuki M."/>
            <person name="Ueda T."/>
            <person name="Umeda M."/>
            <person name="Ward J."/>
            <person name="Watanabe Y."/>
            <person name="Yazaki K."/>
            <person name="Yokoyama R."/>
            <person name="Yoshitake Y."/>
            <person name="Yotsui I."/>
            <person name="Zachgo S."/>
            <person name="Schmutz J."/>
        </authorList>
    </citation>
    <scope>NUCLEOTIDE SEQUENCE [LARGE SCALE GENOMIC DNA]</scope>
    <source>
        <strain evidence="3">cv. B-3</strain>
    </source>
</reference>
<dbReference type="AlphaFoldDB" id="A0A398A7S8"/>
<feature type="domain" description="KIB1-4 beta-propeller" evidence="1">
    <location>
        <begin position="82"/>
        <end position="259"/>
    </location>
</feature>
<dbReference type="PANTHER" id="PTHR44259:SF25">
    <property type="entry name" value="F-BOX DOMAIN-CONTAINING PROTEIN"/>
    <property type="match status" value="1"/>
</dbReference>
<dbReference type="InterPro" id="IPR005174">
    <property type="entry name" value="KIB1-4_b-propeller"/>
</dbReference>
<evidence type="ECO:0000313" key="3">
    <source>
        <dbReference type="Proteomes" id="UP000264353"/>
    </source>
</evidence>
<dbReference type="EMBL" id="CM010630">
    <property type="protein sequence ID" value="RID72714.1"/>
    <property type="molecule type" value="Genomic_DNA"/>
</dbReference>
<dbReference type="Proteomes" id="UP000264353">
    <property type="component" value="Chromosome A3"/>
</dbReference>